<dbReference type="EMBL" id="VIVR01000001">
    <property type="protein sequence ID" value="TWE20787.1"/>
    <property type="molecule type" value="Genomic_DNA"/>
</dbReference>
<dbReference type="AlphaFoldDB" id="A0A561EYW5"/>
<evidence type="ECO:0000313" key="2">
    <source>
        <dbReference type="EMBL" id="TWE20787.1"/>
    </source>
</evidence>
<dbReference type="PANTHER" id="PTHR12526">
    <property type="entry name" value="GLYCOSYLTRANSFERASE"/>
    <property type="match status" value="1"/>
</dbReference>
<dbReference type="OrthoDB" id="9790710at2"/>
<reference evidence="2 3" key="1">
    <citation type="submission" date="2019-06" db="EMBL/GenBank/DDBJ databases">
        <title>Sequencing the genomes of 1000 actinobacteria strains.</title>
        <authorList>
            <person name="Klenk H.-P."/>
        </authorList>
    </citation>
    <scope>NUCLEOTIDE SEQUENCE [LARGE SCALE GENOMIC DNA]</scope>
    <source>
        <strain evidence="2 3">DSM 41649</strain>
    </source>
</reference>
<dbReference type="Gene3D" id="3.40.50.2000">
    <property type="entry name" value="Glycogen Phosphorylase B"/>
    <property type="match status" value="2"/>
</dbReference>
<evidence type="ECO:0000313" key="3">
    <source>
        <dbReference type="Proteomes" id="UP000318416"/>
    </source>
</evidence>
<dbReference type="Proteomes" id="UP000318416">
    <property type="component" value="Unassembled WGS sequence"/>
</dbReference>
<dbReference type="GO" id="GO:0016740">
    <property type="term" value="F:transferase activity"/>
    <property type="evidence" value="ECO:0007669"/>
    <property type="project" value="UniProtKB-KW"/>
</dbReference>
<accession>A0A561EYW5</accession>
<sequence>MPFLSEFRQSFFRRMAEDLNDRGVGLVVAYGAPYNRDQRERQDVVDIEGAVRLPQWSAHVAGRPLVHKRLGSLVRSSDVLVVDQSLRNLELYPLLLRQLVGRGPTVAMWDHGRTYTRPQSRLEQSLKYALTRRASWFFSYTAGGAQAVTERGFPRQRVTVVQNTIDTAELSAAYRNVTDDQLSELHHEYGLTPGRTGLFVGALSPSKRIPFLIEAADEIAARLPGFRLLVAGTGQQRALVEEAAARSSAVVPVGQAFGARKALLGAVSDVLLMPGLVGLCAVDSFVLQVPVVTTAWPWHAPEFEYLEHGRNALVAPDDPGQYARAVADLLGNPGELDAMRRECGNDAQRYTIEEMSRRFVEGLVRLLEDTAR</sequence>
<evidence type="ECO:0000256" key="1">
    <source>
        <dbReference type="ARBA" id="ARBA00021292"/>
    </source>
</evidence>
<dbReference type="CDD" id="cd03801">
    <property type="entry name" value="GT4_PimA-like"/>
    <property type="match status" value="1"/>
</dbReference>
<dbReference type="SUPFAM" id="SSF53756">
    <property type="entry name" value="UDP-Glycosyltransferase/glycogen phosphorylase"/>
    <property type="match status" value="1"/>
</dbReference>
<proteinExistence type="predicted"/>
<gene>
    <name evidence="2" type="ORF">FB465_5945</name>
</gene>
<protein>
    <recommendedName>
        <fullName evidence="1">D-inositol 3-phosphate glycosyltransferase</fullName>
    </recommendedName>
</protein>
<keyword evidence="2" id="KW-0808">Transferase</keyword>
<name>A0A561EYW5_9ACTN</name>
<comment type="caution">
    <text evidence="2">The sequence shown here is derived from an EMBL/GenBank/DDBJ whole genome shotgun (WGS) entry which is preliminary data.</text>
</comment>
<dbReference type="RefSeq" id="WP_145795351.1">
    <property type="nucleotide sequence ID" value="NZ_BAAABR010000047.1"/>
</dbReference>
<keyword evidence="3" id="KW-1185">Reference proteome</keyword>
<organism evidence="2 3">
    <name type="scientific">Kitasatospora atroaurantiaca</name>
    <dbReference type="NCBI Taxonomy" id="285545"/>
    <lineage>
        <taxon>Bacteria</taxon>
        <taxon>Bacillati</taxon>
        <taxon>Actinomycetota</taxon>
        <taxon>Actinomycetes</taxon>
        <taxon>Kitasatosporales</taxon>
        <taxon>Streptomycetaceae</taxon>
        <taxon>Kitasatospora</taxon>
    </lineage>
</organism>
<dbReference type="Pfam" id="PF13692">
    <property type="entry name" value="Glyco_trans_1_4"/>
    <property type="match status" value="1"/>
</dbReference>